<dbReference type="SUPFAM" id="SSF50022">
    <property type="entry name" value="ISP domain"/>
    <property type="match status" value="1"/>
</dbReference>
<dbReference type="Proteomes" id="UP001194746">
    <property type="component" value="Unassembled WGS sequence"/>
</dbReference>
<keyword evidence="3" id="KW-0408">Iron</keyword>
<dbReference type="InterPro" id="IPR036922">
    <property type="entry name" value="Rieske_2Fe-2S_sf"/>
</dbReference>
<dbReference type="PANTHER" id="PTHR42782">
    <property type="entry name" value="SI:CH73-314G15.3"/>
    <property type="match status" value="1"/>
</dbReference>
<evidence type="ECO:0000256" key="2">
    <source>
        <dbReference type="ARBA" id="ARBA00022723"/>
    </source>
</evidence>
<sequence>MAKVALGPLSDFKQARYVLHLSNGKRLVLFRLPSIEPRQGKKSPAKNETDDGWSYFAMEAECPHAGGPMQDSQVDIEDSAYIVSCPWHAYDFNVETGESSVGIKACTFPIDVRSESVTLEYHDEKTDDITLSTSEPVSEKMKLKRDHGATHQASTTSTKEVTHELPSEGPKYLDADATLCDWCGHILSTSNPEHKIELTAHLFALFTEEGSTMALGDGKVTLPAIPPRQDLEEVQPGRMPRPGRGGTLKSRVSMLHALANIELWAIDLAIDICVRFVAFQTNVPSDGISRTLPRAYFHDWLKVANDEAKHFSLLRARLEELGSYFGALPVHHGLWMSATDTAEDLRSRISIVSLVHEARGLDVNPMTIDKFRKAGDAESVQTLEIIHNDEITHVTTGHRWLTWICNEEDTDPVQVFRANVQKHFRGPLREPFNAEARMQAGMDPRYYENLDRNAVQVA</sequence>
<evidence type="ECO:0000256" key="4">
    <source>
        <dbReference type="ARBA" id="ARBA00023014"/>
    </source>
</evidence>
<keyword evidence="8" id="KW-1185">Reference proteome</keyword>
<keyword evidence="4" id="KW-0411">Iron-sulfur</keyword>
<dbReference type="InterPro" id="IPR054716">
    <property type="entry name" value="Sol_Rieske_ferrdox_dom"/>
</dbReference>
<dbReference type="GO" id="GO:0046872">
    <property type="term" value="F:metal ion binding"/>
    <property type="evidence" value="ECO:0007669"/>
    <property type="project" value="UniProtKB-KW"/>
</dbReference>
<dbReference type="Gene3D" id="2.102.10.10">
    <property type="entry name" value="Rieske [2Fe-2S] iron-sulphur domain"/>
    <property type="match status" value="1"/>
</dbReference>
<gene>
    <name evidence="7" type="ORF">FE257_006462</name>
</gene>
<dbReference type="CDD" id="cd03467">
    <property type="entry name" value="Rieske"/>
    <property type="match status" value="1"/>
</dbReference>
<dbReference type="InterPro" id="IPR007402">
    <property type="entry name" value="DUF455"/>
</dbReference>
<evidence type="ECO:0000259" key="6">
    <source>
        <dbReference type="PROSITE" id="PS51296"/>
    </source>
</evidence>
<dbReference type="Pfam" id="PF22543">
    <property type="entry name" value="Rieske_4"/>
    <property type="match status" value="1"/>
</dbReference>
<dbReference type="AlphaFoldDB" id="A0AAD4CY24"/>
<reference evidence="7" key="2">
    <citation type="submission" date="2020-02" db="EMBL/GenBank/DDBJ databases">
        <authorList>
            <person name="Gilchrist C.L.M."/>
            <person name="Chooi Y.-H."/>
        </authorList>
    </citation>
    <scope>NUCLEOTIDE SEQUENCE</scope>
    <source>
        <strain evidence="7">MST-FP2251</strain>
    </source>
</reference>
<dbReference type="PANTHER" id="PTHR42782:SF2">
    <property type="entry name" value="3-OXOACYL-[ACYL-CARRIER-PROTEIN] SYNTHASE-LIKE PROTEIN"/>
    <property type="match status" value="1"/>
</dbReference>
<protein>
    <recommendedName>
        <fullName evidence="6">Rieske domain-containing protein</fullName>
    </recommendedName>
</protein>
<dbReference type="InterPro" id="IPR017941">
    <property type="entry name" value="Rieske_2Fe-2S"/>
</dbReference>
<reference evidence="7" key="1">
    <citation type="journal article" date="2019" name="Beilstein J. Org. Chem.">
        <title>Nanangenines: drimane sesquiterpenoids as the dominant metabolite cohort of a novel Australian fungus, Aspergillus nanangensis.</title>
        <authorList>
            <person name="Lacey H.J."/>
            <person name="Gilchrist C.L.M."/>
            <person name="Crombie A."/>
            <person name="Kalaitzis J.A."/>
            <person name="Vuong D."/>
            <person name="Rutledge P.J."/>
            <person name="Turner P."/>
            <person name="Pitt J.I."/>
            <person name="Lacey E."/>
            <person name="Chooi Y.H."/>
            <person name="Piggott A.M."/>
        </authorList>
    </citation>
    <scope>NUCLEOTIDE SEQUENCE</scope>
    <source>
        <strain evidence="7">MST-FP2251</strain>
    </source>
</reference>
<evidence type="ECO:0000313" key="7">
    <source>
        <dbReference type="EMBL" id="KAF9894576.1"/>
    </source>
</evidence>
<keyword evidence="1" id="KW-0001">2Fe-2S</keyword>
<feature type="domain" description="Rieske" evidence="6">
    <location>
        <begin position="16"/>
        <end position="119"/>
    </location>
</feature>
<dbReference type="PROSITE" id="PS51296">
    <property type="entry name" value="RIESKE"/>
    <property type="match status" value="1"/>
</dbReference>
<dbReference type="CDD" id="cd00657">
    <property type="entry name" value="Ferritin_like"/>
    <property type="match status" value="1"/>
</dbReference>
<evidence type="ECO:0000256" key="3">
    <source>
        <dbReference type="ARBA" id="ARBA00023004"/>
    </source>
</evidence>
<accession>A0AAD4CY24</accession>
<dbReference type="Pfam" id="PF04305">
    <property type="entry name" value="DUF455"/>
    <property type="match status" value="1"/>
</dbReference>
<proteinExistence type="predicted"/>
<dbReference type="EMBL" id="VCAU01000003">
    <property type="protein sequence ID" value="KAF9894576.1"/>
    <property type="molecule type" value="Genomic_DNA"/>
</dbReference>
<evidence type="ECO:0000256" key="5">
    <source>
        <dbReference type="SAM" id="MobiDB-lite"/>
    </source>
</evidence>
<keyword evidence="2" id="KW-0479">Metal-binding</keyword>
<name>A0AAD4CY24_ASPNN</name>
<organism evidence="7 8">
    <name type="scientific">Aspergillus nanangensis</name>
    <dbReference type="NCBI Taxonomy" id="2582783"/>
    <lineage>
        <taxon>Eukaryota</taxon>
        <taxon>Fungi</taxon>
        <taxon>Dikarya</taxon>
        <taxon>Ascomycota</taxon>
        <taxon>Pezizomycotina</taxon>
        <taxon>Eurotiomycetes</taxon>
        <taxon>Eurotiomycetidae</taxon>
        <taxon>Eurotiales</taxon>
        <taxon>Aspergillaceae</taxon>
        <taxon>Aspergillus</taxon>
        <taxon>Aspergillus subgen. Circumdati</taxon>
    </lineage>
</organism>
<feature type="region of interest" description="Disordered" evidence="5">
    <location>
        <begin position="143"/>
        <end position="166"/>
    </location>
</feature>
<dbReference type="SUPFAM" id="SSF47240">
    <property type="entry name" value="Ferritin-like"/>
    <property type="match status" value="1"/>
</dbReference>
<dbReference type="GO" id="GO:0051537">
    <property type="term" value="F:2 iron, 2 sulfur cluster binding"/>
    <property type="evidence" value="ECO:0007669"/>
    <property type="project" value="UniProtKB-KW"/>
</dbReference>
<evidence type="ECO:0000256" key="1">
    <source>
        <dbReference type="ARBA" id="ARBA00022714"/>
    </source>
</evidence>
<comment type="caution">
    <text evidence="7">The sequence shown here is derived from an EMBL/GenBank/DDBJ whole genome shotgun (WGS) entry which is preliminary data.</text>
</comment>
<dbReference type="InterPro" id="IPR009078">
    <property type="entry name" value="Ferritin-like_SF"/>
</dbReference>
<evidence type="ECO:0000313" key="8">
    <source>
        <dbReference type="Proteomes" id="UP001194746"/>
    </source>
</evidence>